<reference evidence="1 2" key="1">
    <citation type="submission" date="2016-10" db="EMBL/GenBank/DDBJ databases">
        <title>Draft Genome Sequence of Rhizobacteria Flavobacterium johnsoniae CI04.</title>
        <authorList>
            <person name="Bravo J.I."/>
            <person name="Lozano G.L."/>
            <person name="Handelsman J."/>
        </authorList>
    </citation>
    <scope>NUCLEOTIDE SEQUENCE [LARGE SCALE GENOMIC DNA]</scope>
    <source>
        <strain evidence="1 2">CI04</strain>
    </source>
</reference>
<dbReference type="InterPro" id="IPR009003">
    <property type="entry name" value="Peptidase_S1_PA"/>
</dbReference>
<protein>
    <recommendedName>
        <fullName evidence="3">Serine protease</fullName>
    </recommendedName>
</protein>
<sequence>MGEKVPRKVKYDPKYIGLYHNTALKIANKLVAEGLLSTWGNKTGIYQQFQGNSYDAEKMHYNAYDFLIYGFAEVVNHYNRSIRIIEVAEDKTGKIDVGTGFAILHKHTKQYFITAKHCLPKNSEIRMKILLGFSNGFAYPENIYSHIDDNVDIAILEFSDKMALSDKFFVLETPYLLDKILVSGYPPVPGTADAILVSSTGEITAMAKTYFHKYEQIYVNANVKGGSSGSPIINEYGSIVGVIIESARDIINNDLQDELRFGTGLTSDLIFEILESIDNKGDIHKKMKFSINSNNSFRLT</sequence>
<dbReference type="SUPFAM" id="SSF50494">
    <property type="entry name" value="Trypsin-like serine proteases"/>
    <property type="match status" value="1"/>
</dbReference>
<dbReference type="Gene3D" id="2.40.10.10">
    <property type="entry name" value="Trypsin-like serine proteases"/>
    <property type="match status" value="2"/>
</dbReference>
<name>A0A1J7BSM5_FLAJO</name>
<evidence type="ECO:0000313" key="1">
    <source>
        <dbReference type="EMBL" id="OIV41707.1"/>
    </source>
</evidence>
<comment type="caution">
    <text evidence="1">The sequence shown here is derived from an EMBL/GenBank/DDBJ whole genome shotgun (WGS) entry which is preliminary data.</text>
</comment>
<evidence type="ECO:0000313" key="2">
    <source>
        <dbReference type="Proteomes" id="UP000182826"/>
    </source>
</evidence>
<dbReference type="Pfam" id="PF13365">
    <property type="entry name" value="Trypsin_2"/>
    <property type="match status" value="1"/>
</dbReference>
<dbReference type="InterPro" id="IPR043504">
    <property type="entry name" value="Peptidase_S1_PA_chymotrypsin"/>
</dbReference>
<keyword evidence="2" id="KW-1185">Reference proteome</keyword>
<dbReference type="AlphaFoldDB" id="A0A1J7BSM5"/>
<proteinExistence type="predicted"/>
<organism evidence="1 2">
    <name type="scientific">Flavobacterium johnsoniae</name>
    <name type="common">Cytophaga johnsonae</name>
    <dbReference type="NCBI Taxonomy" id="986"/>
    <lineage>
        <taxon>Bacteria</taxon>
        <taxon>Pseudomonadati</taxon>
        <taxon>Bacteroidota</taxon>
        <taxon>Flavobacteriia</taxon>
        <taxon>Flavobacteriales</taxon>
        <taxon>Flavobacteriaceae</taxon>
        <taxon>Flavobacterium</taxon>
    </lineage>
</organism>
<accession>A0A1J7BSM5</accession>
<gene>
    <name evidence="1" type="ORF">BKM63_14420</name>
</gene>
<evidence type="ECO:0008006" key="3">
    <source>
        <dbReference type="Google" id="ProtNLM"/>
    </source>
</evidence>
<dbReference type="EMBL" id="MLFK01000007">
    <property type="protein sequence ID" value="OIV41707.1"/>
    <property type="molecule type" value="Genomic_DNA"/>
</dbReference>
<dbReference type="Proteomes" id="UP000182826">
    <property type="component" value="Unassembled WGS sequence"/>
</dbReference>